<keyword evidence="10" id="KW-1185">Reference proteome</keyword>
<dbReference type="EMBL" id="ML977338">
    <property type="protein sequence ID" value="KAF2110429.1"/>
    <property type="molecule type" value="Genomic_DNA"/>
</dbReference>
<dbReference type="Proteomes" id="UP000799770">
    <property type="component" value="Unassembled WGS sequence"/>
</dbReference>
<keyword evidence="4" id="KW-0285">Flavoprotein</keyword>
<gene>
    <name evidence="9" type="ORF">BDV96DRAFT_583992</name>
</gene>
<evidence type="ECO:0000256" key="1">
    <source>
        <dbReference type="ARBA" id="ARBA00001974"/>
    </source>
</evidence>
<evidence type="ECO:0000259" key="8">
    <source>
        <dbReference type="Pfam" id="PF01494"/>
    </source>
</evidence>
<dbReference type="Pfam" id="PF01494">
    <property type="entry name" value="FAD_binding_3"/>
    <property type="match status" value="1"/>
</dbReference>
<dbReference type="AlphaFoldDB" id="A0A6A5YTB2"/>
<comment type="cofactor">
    <cofactor evidence="1">
        <name>FAD</name>
        <dbReference type="ChEBI" id="CHEBI:57692"/>
    </cofactor>
</comment>
<evidence type="ECO:0000256" key="5">
    <source>
        <dbReference type="ARBA" id="ARBA00022827"/>
    </source>
</evidence>
<proteinExistence type="inferred from homology"/>
<organism evidence="9 10">
    <name type="scientific">Lophiotrema nucula</name>
    <dbReference type="NCBI Taxonomy" id="690887"/>
    <lineage>
        <taxon>Eukaryota</taxon>
        <taxon>Fungi</taxon>
        <taxon>Dikarya</taxon>
        <taxon>Ascomycota</taxon>
        <taxon>Pezizomycotina</taxon>
        <taxon>Dothideomycetes</taxon>
        <taxon>Pleosporomycetidae</taxon>
        <taxon>Pleosporales</taxon>
        <taxon>Lophiotremataceae</taxon>
        <taxon>Lophiotrema</taxon>
    </lineage>
</organism>
<evidence type="ECO:0000256" key="3">
    <source>
        <dbReference type="ARBA" id="ARBA00007992"/>
    </source>
</evidence>
<evidence type="ECO:0000256" key="7">
    <source>
        <dbReference type="ARBA" id="ARBA00023033"/>
    </source>
</evidence>
<dbReference type="InterPro" id="IPR036188">
    <property type="entry name" value="FAD/NAD-bd_sf"/>
</dbReference>
<comment type="similarity">
    <text evidence="3">Belongs to the paxM FAD-dependent monooxygenase family.</text>
</comment>
<dbReference type="PANTHER" id="PTHR47178">
    <property type="entry name" value="MONOOXYGENASE, FAD-BINDING"/>
    <property type="match status" value="1"/>
</dbReference>
<dbReference type="PRINTS" id="PR00420">
    <property type="entry name" value="RNGMNOXGNASE"/>
</dbReference>
<accession>A0A6A5YTB2</accession>
<keyword evidence="7" id="KW-0503">Monooxygenase</keyword>
<feature type="domain" description="FAD-binding" evidence="8">
    <location>
        <begin position="18"/>
        <end position="167"/>
    </location>
</feature>
<keyword evidence="6" id="KW-0560">Oxidoreductase</keyword>
<dbReference type="SUPFAM" id="SSF51905">
    <property type="entry name" value="FAD/NAD(P)-binding domain"/>
    <property type="match status" value="1"/>
</dbReference>
<dbReference type="GO" id="GO:0071949">
    <property type="term" value="F:FAD binding"/>
    <property type="evidence" value="ECO:0007669"/>
    <property type="project" value="InterPro"/>
</dbReference>
<evidence type="ECO:0000256" key="6">
    <source>
        <dbReference type="ARBA" id="ARBA00023002"/>
    </source>
</evidence>
<dbReference type="PANTHER" id="PTHR47178:SF4">
    <property type="entry name" value="FAD-DEPENDENT MONOOXYGENASE APTC"/>
    <property type="match status" value="1"/>
</dbReference>
<evidence type="ECO:0000256" key="2">
    <source>
        <dbReference type="ARBA" id="ARBA00005179"/>
    </source>
</evidence>
<evidence type="ECO:0000256" key="4">
    <source>
        <dbReference type="ARBA" id="ARBA00022630"/>
    </source>
</evidence>
<dbReference type="GO" id="GO:0004497">
    <property type="term" value="F:monooxygenase activity"/>
    <property type="evidence" value="ECO:0007669"/>
    <property type="project" value="UniProtKB-KW"/>
</dbReference>
<evidence type="ECO:0000313" key="10">
    <source>
        <dbReference type="Proteomes" id="UP000799770"/>
    </source>
</evidence>
<name>A0A6A5YTB2_9PLEO</name>
<protein>
    <recommendedName>
        <fullName evidence="8">FAD-binding domain-containing protein</fullName>
    </recommendedName>
</protein>
<evidence type="ECO:0000313" key="9">
    <source>
        <dbReference type="EMBL" id="KAF2110429.1"/>
    </source>
</evidence>
<sequence length="387" mass="42935">MSHPHPQPSAPMPPPRINIIGAGIAGLTLGRCLVKRGVSVCLFEKAPSGSRHNYGITLYASSYRPLLDELGIDEATFKRRVAVDRNIGGFGVIDARRGDGASFRANRGKLEHLLQEGLDIQWGKNLFNFEEIGQKSITLCLRAGRRIWSKCTVAADGPNSIVRRLLLPEEKLTVLPFVVFNGKRSVERERFEEVYAPAMKISNVIELKRDDVLLQISINNHGAEDGRVSISWTYSRPALTNSPDPLHRPNRKAGEAGHIPSEFFDEIATLKTLPQPFAEVFKPDAILQGRVLHWLMRTSLTPLPSLKDLAEKHVYMIGEAVHAEPILGGEGANTAIVDGMQLAACIAENRPEGISAWYESRYPAWEESVRRSERAIKEMHGSEKAVL</sequence>
<dbReference type="InterPro" id="IPR002938">
    <property type="entry name" value="FAD-bd"/>
</dbReference>
<reference evidence="9" key="1">
    <citation type="journal article" date="2020" name="Stud. Mycol.">
        <title>101 Dothideomycetes genomes: a test case for predicting lifestyles and emergence of pathogens.</title>
        <authorList>
            <person name="Haridas S."/>
            <person name="Albert R."/>
            <person name="Binder M."/>
            <person name="Bloem J."/>
            <person name="Labutti K."/>
            <person name="Salamov A."/>
            <person name="Andreopoulos B."/>
            <person name="Baker S."/>
            <person name="Barry K."/>
            <person name="Bills G."/>
            <person name="Bluhm B."/>
            <person name="Cannon C."/>
            <person name="Castanera R."/>
            <person name="Culley D."/>
            <person name="Daum C."/>
            <person name="Ezra D."/>
            <person name="Gonzalez J."/>
            <person name="Henrissat B."/>
            <person name="Kuo A."/>
            <person name="Liang C."/>
            <person name="Lipzen A."/>
            <person name="Lutzoni F."/>
            <person name="Magnuson J."/>
            <person name="Mondo S."/>
            <person name="Nolan M."/>
            <person name="Ohm R."/>
            <person name="Pangilinan J."/>
            <person name="Park H.-J."/>
            <person name="Ramirez L."/>
            <person name="Alfaro M."/>
            <person name="Sun H."/>
            <person name="Tritt A."/>
            <person name="Yoshinaga Y."/>
            <person name="Zwiers L.-H."/>
            <person name="Turgeon B."/>
            <person name="Goodwin S."/>
            <person name="Spatafora J."/>
            <person name="Crous P."/>
            <person name="Grigoriev I."/>
        </authorList>
    </citation>
    <scope>NUCLEOTIDE SEQUENCE</scope>
    <source>
        <strain evidence="9">CBS 627.86</strain>
    </source>
</reference>
<comment type="pathway">
    <text evidence="2">Secondary metabolite biosynthesis.</text>
</comment>
<keyword evidence="5" id="KW-0274">FAD</keyword>
<dbReference type="OrthoDB" id="47494at2759"/>
<dbReference type="Gene3D" id="3.50.50.60">
    <property type="entry name" value="FAD/NAD(P)-binding domain"/>
    <property type="match status" value="1"/>
</dbReference>